<accession>W2JX79</accession>
<dbReference type="Proteomes" id="UP000053864">
    <property type="component" value="Unassembled WGS sequence"/>
</dbReference>
<dbReference type="EMBL" id="KI670391">
    <property type="protein sequence ID" value="ETL50402.1"/>
    <property type="molecule type" value="Genomic_DNA"/>
</dbReference>
<feature type="non-terminal residue" evidence="1">
    <location>
        <position position="1"/>
    </location>
</feature>
<name>W2JX79_PHYNI</name>
<proteinExistence type="predicted"/>
<evidence type="ECO:0000313" key="1">
    <source>
        <dbReference type="EMBL" id="ETL50402.1"/>
    </source>
</evidence>
<dbReference type="AlphaFoldDB" id="W2JX79"/>
<organism evidence="1 2">
    <name type="scientific">Phytophthora nicotianae</name>
    <name type="common">Potato buckeye rot agent</name>
    <name type="synonym">Phytophthora parasitica</name>
    <dbReference type="NCBI Taxonomy" id="4792"/>
    <lineage>
        <taxon>Eukaryota</taxon>
        <taxon>Sar</taxon>
        <taxon>Stramenopiles</taxon>
        <taxon>Oomycota</taxon>
        <taxon>Peronosporomycetes</taxon>
        <taxon>Peronosporales</taxon>
        <taxon>Peronosporaceae</taxon>
        <taxon>Phytophthora</taxon>
    </lineage>
</organism>
<protein>
    <submittedName>
        <fullName evidence="1">Uncharacterized protein</fullName>
    </submittedName>
</protein>
<sequence>SPGFYCLAVRLLYAQHNFHAIGSGQTYKKRLTTRYKELRRGPTPTKPIYV</sequence>
<gene>
    <name evidence="1" type="ORF">L916_00362</name>
</gene>
<reference evidence="1 2" key="1">
    <citation type="submission" date="2013-11" db="EMBL/GenBank/DDBJ databases">
        <title>The Genome Sequence of Phytophthora parasitica CJ05E6.</title>
        <authorList>
            <consortium name="The Broad Institute Genomics Platform"/>
            <person name="Russ C."/>
            <person name="Tyler B."/>
            <person name="Panabieres F."/>
            <person name="Shan W."/>
            <person name="Tripathy S."/>
            <person name="Grunwald N."/>
            <person name="Machado M."/>
            <person name="Johnson C.S."/>
            <person name="Arredondo F."/>
            <person name="Hong C."/>
            <person name="Coffey M."/>
            <person name="Young S.K."/>
            <person name="Zeng Q."/>
            <person name="Gargeya S."/>
            <person name="Fitzgerald M."/>
            <person name="Abouelleil A."/>
            <person name="Alvarado L."/>
            <person name="Chapman S.B."/>
            <person name="Gainer-Dewar J."/>
            <person name="Goldberg J."/>
            <person name="Griggs A."/>
            <person name="Gujja S."/>
            <person name="Hansen M."/>
            <person name="Howarth C."/>
            <person name="Imamovic A."/>
            <person name="Ireland A."/>
            <person name="Larimer J."/>
            <person name="McCowan C."/>
            <person name="Murphy C."/>
            <person name="Pearson M."/>
            <person name="Poon T.W."/>
            <person name="Priest M."/>
            <person name="Roberts A."/>
            <person name="Saif S."/>
            <person name="Shea T."/>
            <person name="Sykes S."/>
            <person name="Wortman J."/>
            <person name="Nusbaum C."/>
            <person name="Birren B."/>
        </authorList>
    </citation>
    <scope>NUCLEOTIDE SEQUENCE [LARGE SCALE GENOMIC DNA]</scope>
    <source>
        <strain evidence="1 2">CJ05E6</strain>
    </source>
</reference>
<evidence type="ECO:0000313" key="2">
    <source>
        <dbReference type="Proteomes" id="UP000053864"/>
    </source>
</evidence>